<feature type="region of interest" description="Disordered" evidence="1">
    <location>
        <begin position="150"/>
        <end position="174"/>
    </location>
</feature>
<evidence type="ECO:0000313" key="2">
    <source>
        <dbReference type="EMBL" id="RRT57563.1"/>
    </source>
</evidence>
<dbReference type="EMBL" id="AMZH03009105">
    <property type="protein sequence ID" value="RRT57563.1"/>
    <property type="molecule type" value="Genomic_DNA"/>
</dbReference>
<dbReference type="AlphaFoldDB" id="A0A426Z0R8"/>
<sequence>MVGSWYGMGQRSRIGGAEAIVGQRKRVWRCWTWRSGPGELTDKGRGHRHRGDLDNKKMRFSGCNRRSIGCSVSIALQKKMLATQEVRSCRWTMEGYHRQRKGSRSRRRWVHCECQSLEDVGCDQRREWAIAAVGSGGDSGGRVAAAIAIEEEEGSSDKQSNRGGAEGGVARCDC</sequence>
<protein>
    <submittedName>
        <fullName evidence="2">Uncharacterized protein</fullName>
    </submittedName>
</protein>
<gene>
    <name evidence="2" type="ORF">B296_00047183</name>
</gene>
<accession>A0A426Z0R8</accession>
<reference evidence="2 3" key="1">
    <citation type="journal article" date="2014" name="Agronomy (Basel)">
        <title>A Draft Genome Sequence for Ensete ventricosum, the Drought-Tolerant Tree Against Hunger.</title>
        <authorList>
            <person name="Harrison J."/>
            <person name="Moore K.A."/>
            <person name="Paszkiewicz K."/>
            <person name="Jones T."/>
            <person name="Grant M."/>
            <person name="Ambacheew D."/>
            <person name="Muzemil S."/>
            <person name="Studholme D.J."/>
        </authorList>
    </citation>
    <scope>NUCLEOTIDE SEQUENCE [LARGE SCALE GENOMIC DNA]</scope>
</reference>
<name>A0A426Z0R8_ENSVE</name>
<evidence type="ECO:0000313" key="3">
    <source>
        <dbReference type="Proteomes" id="UP000287651"/>
    </source>
</evidence>
<dbReference type="Proteomes" id="UP000287651">
    <property type="component" value="Unassembled WGS sequence"/>
</dbReference>
<organism evidence="2 3">
    <name type="scientific">Ensete ventricosum</name>
    <name type="common">Abyssinian banana</name>
    <name type="synonym">Musa ensete</name>
    <dbReference type="NCBI Taxonomy" id="4639"/>
    <lineage>
        <taxon>Eukaryota</taxon>
        <taxon>Viridiplantae</taxon>
        <taxon>Streptophyta</taxon>
        <taxon>Embryophyta</taxon>
        <taxon>Tracheophyta</taxon>
        <taxon>Spermatophyta</taxon>
        <taxon>Magnoliopsida</taxon>
        <taxon>Liliopsida</taxon>
        <taxon>Zingiberales</taxon>
        <taxon>Musaceae</taxon>
        <taxon>Ensete</taxon>
    </lineage>
</organism>
<proteinExistence type="predicted"/>
<evidence type="ECO:0000256" key="1">
    <source>
        <dbReference type="SAM" id="MobiDB-lite"/>
    </source>
</evidence>
<comment type="caution">
    <text evidence="2">The sequence shown here is derived from an EMBL/GenBank/DDBJ whole genome shotgun (WGS) entry which is preliminary data.</text>
</comment>